<dbReference type="PANTHER" id="PTHR43283">
    <property type="entry name" value="BETA-LACTAMASE-RELATED"/>
    <property type="match status" value="1"/>
</dbReference>
<proteinExistence type="predicted"/>
<evidence type="ECO:0000256" key="1">
    <source>
        <dbReference type="SAM" id="MobiDB-lite"/>
    </source>
</evidence>
<evidence type="ECO:0000313" key="4">
    <source>
        <dbReference type="Proteomes" id="UP000191905"/>
    </source>
</evidence>
<dbReference type="SUPFAM" id="SSF56601">
    <property type="entry name" value="beta-lactamase/transpeptidase-like"/>
    <property type="match status" value="1"/>
</dbReference>
<evidence type="ECO:0000259" key="2">
    <source>
        <dbReference type="Pfam" id="PF00144"/>
    </source>
</evidence>
<dbReference type="Pfam" id="PF00144">
    <property type="entry name" value="Beta-lactamase"/>
    <property type="match status" value="1"/>
</dbReference>
<name>A0A1V8RV69_9HYPH</name>
<sequence>MKSYRNSDPRPEIMRGSPPALVPPRHDWDRPPWNRWAFQHIREIVPTIEVWRGHGPVRALPTARVDELDALPVKNSAGGKTTLAGLLDETYTDGILVLKNGAVAYERYFNGMTPRTLHLSQSMAKSVTGIVCGILVGRGLIDPAAPVTTYLPELGQTGWAGASVQHVLDMTTGVRFSEAYTDRYSDIGQVDVAAGWKPVPPGSDPAFQWPQNVWELILGLKEQTRPHGEAFEYRSIETDVLAFLMERASGKRLAELVSTELWQKLGAEESACFTVDSAGYALADGGFNATLRDYGRFGQMLLEGSGNIVPNQWIEATRSGKHGPQFNVSLPEGSYRNQFWIRDPRSRALNCRGVFGQLIHIDWSSRMVVVKLSSYPDFVNHAYSVATGQAIDAVAAALA</sequence>
<dbReference type="OrthoDB" id="9814204at2"/>
<feature type="region of interest" description="Disordered" evidence="1">
    <location>
        <begin position="1"/>
        <end position="26"/>
    </location>
</feature>
<dbReference type="Gene3D" id="3.40.710.10">
    <property type="entry name" value="DD-peptidase/beta-lactamase superfamily"/>
    <property type="match status" value="1"/>
</dbReference>
<dbReference type="RefSeq" id="WP_080918143.1">
    <property type="nucleotide sequence ID" value="NZ_MDET01000003.1"/>
</dbReference>
<evidence type="ECO:0000313" key="3">
    <source>
        <dbReference type="EMBL" id="OQM77014.1"/>
    </source>
</evidence>
<gene>
    <name evidence="3" type="ORF">BFN67_11000</name>
</gene>
<feature type="compositionally biased region" description="Basic and acidic residues" evidence="1">
    <location>
        <begin position="1"/>
        <end position="13"/>
    </location>
</feature>
<dbReference type="EMBL" id="MDET01000003">
    <property type="protein sequence ID" value="OQM77014.1"/>
    <property type="molecule type" value="Genomic_DNA"/>
</dbReference>
<feature type="domain" description="Beta-lactamase-related" evidence="2">
    <location>
        <begin position="95"/>
        <end position="375"/>
    </location>
</feature>
<dbReference type="InterPro" id="IPR012338">
    <property type="entry name" value="Beta-lactam/transpept-like"/>
</dbReference>
<keyword evidence="4" id="KW-1185">Reference proteome</keyword>
<accession>A0A1V8RV69</accession>
<keyword evidence="3" id="KW-0378">Hydrolase</keyword>
<organism evidence="3 4">
    <name type="scientific">Manganibacter manganicus</name>
    <dbReference type="NCBI Taxonomy" id="1873176"/>
    <lineage>
        <taxon>Bacteria</taxon>
        <taxon>Pseudomonadati</taxon>
        <taxon>Pseudomonadota</taxon>
        <taxon>Alphaproteobacteria</taxon>
        <taxon>Hyphomicrobiales</taxon>
        <taxon>Phyllobacteriaceae</taxon>
        <taxon>Manganibacter</taxon>
    </lineage>
</organism>
<reference evidence="3 4" key="1">
    <citation type="journal article" date="2016" name="Int. J. Syst. Evol. Microbiol.">
        <title>Pseudaminobacter manganicus sp. nov., isolated from sludge of a manganese mine.</title>
        <authorList>
            <person name="Li J."/>
            <person name="Huang J."/>
            <person name="Liao S."/>
            <person name="Wang G."/>
        </authorList>
    </citation>
    <scope>NUCLEOTIDE SEQUENCE [LARGE SCALE GENOMIC DNA]</scope>
    <source>
        <strain evidence="3 4">JH-7</strain>
    </source>
</reference>
<dbReference type="GO" id="GO:0016787">
    <property type="term" value="F:hydrolase activity"/>
    <property type="evidence" value="ECO:0007669"/>
    <property type="project" value="UniProtKB-KW"/>
</dbReference>
<dbReference type="PANTHER" id="PTHR43283:SF7">
    <property type="entry name" value="BETA-LACTAMASE-RELATED DOMAIN-CONTAINING PROTEIN"/>
    <property type="match status" value="1"/>
</dbReference>
<comment type="caution">
    <text evidence="3">The sequence shown here is derived from an EMBL/GenBank/DDBJ whole genome shotgun (WGS) entry which is preliminary data.</text>
</comment>
<dbReference type="InterPro" id="IPR001466">
    <property type="entry name" value="Beta-lactam-related"/>
</dbReference>
<protein>
    <submittedName>
        <fullName evidence="3">6-aminohexanoate hydrolase</fullName>
    </submittedName>
</protein>
<dbReference type="AlphaFoldDB" id="A0A1V8RV69"/>
<dbReference type="InterPro" id="IPR050789">
    <property type="entry name" value="Diverse_Enzym_Activities"/>
</dbReference>
<dbReference type="Proteomes" id="UP000191905">
    <property type="component" value="Unassembled WGS sequence"/>
</dbReference>
<dbReference type="STRING" id="1873176.BFN67_11000"/>